<feature type="region of interest" description="Disordered" evidence="1">
    <location>
        <begin position="118"/>
        <end position="259"/>
    </location>
</feature>
<dbReference type="EMBL" id="NCVQ01000004">
    <property type="protein sequence ID" value="PWZ32261.1"/>
    <property type="molecule type" value="Genomic_DNA"/>
</dbReference>
<dbReference type="PANTHER" id="PTHR46537:SF2">
    <property type="entry name" value="OS01G0796700 PROTEIN"/>
    <property type="match status" value="1"/>
</dbReference>
<reference evidence="2 3" key="1">
    <citation type="journal article" date="2018" name="Nat. Genet.">
        <title>Extensive intraspecific gene order and gene structural variations between Mo17 and other maize genomes.</title>
        <authorList>
            <person name="Sun S."/>
            <person name="Zhou Y."/>
            <person name="Chen J."/>
            <person name="Shi J."/>
            <person name="Zhao H."/>
            <person name="Zhao H."/>
            <person name="Song W."/>
            <person name="Zhang M."/>
            <person name="Cui Y."/>
            <person name="Dong X."/>
            <person name="Liu H."/>
            <person name="Ma X."/>
            <person name="Jiao Y."/>
            <person name="Wang B."/>
            <person name="Wei X."/>
            <person name="Stein J.C."/>
            <person name="Glaubitz J.C."/>
            <person name="Lu F."/>
            <person name="Yu G."/>
            <person name="Liang C."/>
            <person name="Fengler K."/>
            <person name="Li B."/>
            <person name="Rafalski A."/>
            <person name="Schnable P.S."/>
            <person name="Ware D.H."/>
            <person name="Buckler E.S."/>
            <person name="Lai J."/>
        </authorList>
    </citation>
    <scope>NUCLEOTIDE SEQUENCE [LARGE SCALE GENOMIC DNA]</scope>
    <source>
        <strain evidence="3">cv. Missouri 17</strain>
        <tissue evidence="2">Seedling</tissue>
    </source>
</reference>
<feature type="compositionally biased region" description="Pro residues" evidence="1">
    <location>
        <begin position="124"/>
        <end position="145"/>
    </location>
</feature>
<name>A0A3L6FIS1_MAIZE</name>
<dbReference type="AlphaFoldDB" id="A0A3L6FIS1"/>
<feature type="region of interest" description="Disordered" evidence="1">
    <location>
        <begin position="58"/>
        <end position="97"/>
    </location>
</feature>
<feature type="compositionally biased region" description="Acidic residues" evidence="1">
    <location>
        <begin position="234"/>
        <end position="250"/>
    </location>
</feature>
<dbReference type="InterPro" id="IPR044592">
    <property type="entry name" value="RING1A/B"/>
</dbReference>
<dbReference type="Proteomes" id="UP000251960">
    <property type="component" value="Chromosome 3"/>
</dbReference>
<accession>A0A3L6FIS1</accession>
<comment type="caution">
    <text evidence="2">The sequence shown here is derived from an EMBL/GenBank/DDBJ whole genome shotgun (WGS) entry which is preliminary data.</text>
</comment>
<proteinExistence type="predicted"/>
<feature type="region of interest" description="Disordered" evidence="1">
    <location>
        <begin position="1"/>
        <end position="27"/>
    </location>
</feature>
<dbReference type="PANTHER" id="PTHR46537">
    <property type="entry name" value="OS11G0578200 PROTEIN"/>
    <property type="match status" value="1"/>
</dbReference>
<sequence>MQILQPTASSSSLGRIGATTANPRNAERGEAAFTPACAARASLAVCCRPASGLSRDFLSQSEKQQAPVPTGSLSDRPKPAMQTHHKTNTSRNSRAPAYFLFPPKSASLPGSRIYLATSHLSPYTTPPPPPHPPRRATPPPLPPKPQRLGRVVNHRPRALAAIREPRSQGQKARMPAQKRRLPSPSSKPRDDVAATASDAAAGGGVGEGRGGRPPLPSRDAAKRWLTDPEPQQGFEDDSDAEDDGGADGDSEFSQSDGGGNDGFMLVKLAEIRKEVQCPICLALYPDIDKYEEEELAFNEQEMTRNQKFQLYLVLLPVDGQTIPHLEKPYLSCQPTLSIQHLVELIALQLSRKVEELEMYIRMDGDHGSVGSMACSIGEFDGLERLREDKLLSELHPSFASSNGDLELRYALKTRD</sequence>
<evidence type="ECO:0000313" key="2">
    <source>
        <dbReference type="EMBL" id="PWZ32261.1"/>
    </source>
</evidence>
<gene>
    <name evidence="2" type="primary">RING1A_2</name>
    <name evidence="2" type="ORF">Zm00014a_020081</name>
</gene>
<feature type="compositionally biased region" description="Polar residues" evidence="1">
    <location>
        <begin position="1"/>
        <end position="23"/>
    </location>
</feature>
<dbReference type="ExpressionAtlas" id="A0A3L6FIS1">
    <property type="expression patterns" value="baseline and differential"/>
</dbReference>
<organism evidence="2 3">
    <name type="scientific">Zea mays</name>
    <name type="common">Maize</name>
    <dbReference type="NCBI Taxonomy" id="4577"/>
    <lineage>
        <taxon>Eukaryota</taxon>
        <taxon>Viridiplantae</taxon>
        <taxon>Streptophyta</taxon>
        <taxon>Embryophyta</taxon>
        <taxon>Tracheophyta</taxon>
        <taxon>Spermatophyta</taxon>
        <taxon>Magnoliopsida</taxon>
        <taxon>Liliopsida</taxon>
        <taxon>Poales</taxon>
        <taxon>Poaceae</taxon>
        <taxon>PACMAD clade</taxon>
        <taxon>Panicoideae</taxon>
        <taxon>Andropogonodae</taxon>
        <taxon>Andropogoneae</taxon>
        <taxon>Tripsacinae</taxon>
        <taxon>Zea</taxon>
    </lineage>
</organism>
<evidence type="ECO:0000256" key="1">
    <source>
        <dbReference type="SAM" id="MobiDB-lite"/>
    </source>
</evidence>
<protein>
    <submittedName>
        <fullName evidence="2">Putative E3 ubiquitin-protein ligase RING1a</fullName>
    </submittedName>
</protein>
<evidence type="ECO:0000313" key="3">
    <source>
        <dbReference type="Proteomes" id="UP000251960"/>
    </source>
</evidence>